<comment type="catalytic activity">
    <reaction evidence="8">
        <text>guanine + H2O + H(+) = xanthine + NH4(+)</text>
        <dbReference type="Rhea" id="RHEA:14665"/>
        <dbReference type="ChEBI" id="CHEBI:15377"/>
        <dbReference type="ChEBI" id="CHEBI:15378"/>
        <dbReference type="ChEBI" id="CHEBI:16235"/>
        <dbReference type="ChEBI" id="CHEBI:17712"/>
        <dbReference type="ChEBI" id="CHEBI:28938"/>
        <dbReference type="EC" id="3.5.4.3"/>
    </reaction>
</comment>
<dbReference type="RefSeq" id="WP_038602081.1">
    <property type="nucleotide sequence ID" value="NZ_CP007452.1"/>
</dbReference>
<comment type="function">
    <text evidence="8">Catalyzes the hydrolytic deamination of guanine, producing xanthine and ammonia.</text>
</comment>
<dbReference type="EC" id="3.5.4.3" evidence="3 7"/>
<dbReference type="InterPro" id="IPR032466">
    <property type="entry name" value="Metal_Hydrolase"/>
</dbReference>
<evidence type="ECO:0000256" key="3">
    <source>
        <dbReference type="ARBA" id="ARBA00012781"/>
    </source>
</evidence>
<evidence type="ECO:0000313" key="11">
    <source>
        <dbReference type="Proteomes" id="UP000019591"/>
    </source>
</evidence>
<keyword evidence="11" id="KW-1185">Reference proteome</keyword>
<evidence type="ECO:0000256" key="7">
    <source>
        <dbReference type="NCBIfam" id="TIGR02967"/>
    </source>
</evidence>
<dbReference type="PATRIC" id="fig|1286171.3.peg.2116"/>
<organism evidence="10 11">
    <name type="scientific">Peptoclostridium acidaminophilum DSM 3953</name>
    <dbReference type="NCBI Taxonomy" id="1286171"/>
    <lineage>
        <taxon>Bacteria</taxon>
        <taxon>Bacillati</taxon>
        <taxon>Bacillota</taxon>
        <taxon>Clostridia</taxon>
        <taxon>Peptostreptococcales</taxon>
        <taxon>Peptoclostridiaceae</taxon>
        <taxon>Peptoclostridium</taxon>
    </lineage>
</organism>
<dbReference type="SUPFAM" id="SSF51338">
    <property type="entry name" value="Composite domain of metallo-dependent hydrolases"/>
    <property type="match status" value="2"/>
</dbReference>
<dbReference type="GO" id="GO:0008270">
    <property type="term" value="F:zinc ion binding"/>
    <property type="evidence" value="ECO:0007669"/>
    <property type="project" value="UniProtKB-UniRule"/>
</dbReference>
<dbReference type="GO" id="GO:0008892">
    <property type="term" value="F:guanine deaminase activity"/>
    <property type="evidence" value="ECO:0007669"/>
    <property type="project" value="UniProtKB-UniRule"/>
</dbReference>
<evidence type="ECO:0000259" key="9">
    <source>
        <dbReference type="Pfam" id="PF01979"/>
    </source>
</evidence>
<dbReference type="AlphaFoldDB" id="W8THX8"/>
<dbReference type="OrthoDB" id="9807210at2"/>
<keyword evidence="4 8" id="KW-0479">Metal-binding</keyword>
<evidence type="ECO:0000313" key="10">
    <source>
        <dbReference type="EMBL" id="AHM57448.1"/>
    </source>
</evidence>
<evidence type="ECO:0000256" key="1">
    <source>
        <dbReference type="ARBA" id="ARBA00004984"/>
    </source>
</evidence>
<gene>
    <name evidence="10" type="primary">guaD</name>
    <name evidence="10" type="ORF">EAL2_c21670</name>
</gene>
<dbReference type="PANTHER" id="PTHR11271:SF6">
    <property type="entry name" value="GUANINE DEAMINASE"/>
    <property type="match status" value="1"/>
</dbReference>
<dbReference type="InterPro" id="IPR014311">
    <property type="entry name" value="Guanine_deaminase"/>
</dbReference>
<evidence type="ECO:0000256" key="2">
    <source>
        <dbReference type="ARBA" id="ARBA00006745"/>
    </source>
</evidence>
<dbReference type="KEGG" id="eac:EAL2_c21670"/>
<dbReference type="InterPro" id="IPR011059">
    <property type="entry name" value="Metal-dep_hydrolase_composite"/>
</dbReference>
<accession>W8THX8</accession>
<evidence type="ECO:0000256" key="6">
    <source>
        <dbReference type="ARBA" id="ARBA00022833"/>
    </source>
</evidence>
<comment type="similarity">
    <text evidence="2 8">Belongs to the metallo-dependent hydrolases superfamily. ATZ/TRZ family.</text>
</comment>
<dbReference type="GO" id="GO:0006147">
    <property type="term" value="P:guanine catabolic process"/>
    <property type="evidence" value="ECO:0007669"/>
    <property type="project" value="UniProtKB-UniRule"/>
</dbReference>
<keyword evidence="6 8" id="KW-0862">Zinc</keyword>
<comment type="cofactor">
    <cofactor evidence="8">
        <name>Zn(2+)</name>
        <dbReference type="ChEBI" id="CHEBI:29105"/>
    </cofactor>
    <text evidence="8">Binds 1 zinc ion per subunit.</text>
</comment>
<comment type="pathway">
    <text evidence="1 8">Purine metabolism; guanine degradation; xanthine from guanine: step 1/1.</text>
</comment>
<dbReference type="UniPathway" id="UPA00603">
    <property type="reaction ID" value="UER00660"/>
</dbReference>
<proteinExistence type="inferred from homology"/>
<dbReference type="Proteomes" id="UP000019591">
    <property type="component" value="Chromosome"/>
</dbReference>
<dbReference type="HOGENOM" id="CLU_012358_0_1_9"/>
<protein>
    <recommendedName>
        <fullName evidence="3 7">Guanine deaminase</fullName>
        <shortName evidence="8">Guanase</shortName>
        <ecNumber evidence="3 7">3.5.4.3</ecNumber>
    </recommendedName>
    <alternativeName>
        <fullName evidence="8">Guanine aminohydrolase</fullName>
    </alternativeName>
</protein>
<dbReference type="GO" id="GO:0005829">
    <property type="term" value="C:cytosol"/>
    <property type="evidence" value="ECO:0007669"/>
    <property type="project" value="TreeGrafter"/>
</dbReference>
<dbReference type="InterPro" id="IPR006680">
    <property type="entry name" value="Amidohydro-rel"/>
</dbReference>
<keyword evidence="5 8" id="KW-0378">Hydrolase</keyword>
<feature type="domain" description="Amidohydrolase-related" evidence="9">
    <location>
        <begin position="62"/>
        <end position="422"/>
    </location>
</feature>
<reference evidence="10 11" key="1">
    <citation type="journal article" date="2014" name="Genome Announc.">
        <title>Complete Genome Sequence of Amino Acid-Utilizing Eubacterium acidaminophilum al-2 (DSM 3953).</title>
        <authorList>
            <person name="Poehlein A."/>
            <person name="Andreesen J.R."/>
            <person name="Daniel R."/>
        </authorList>
    </citation>
    <scope>NUCLEOTIDE SEQUENCE [LARGE SCALE GENOMIC DNA]</scope>
    <source>
        <strain evidence="10 11">DSM 3953</strain>
    </source>
</reference>
<sequence length="428" mass="48028">MNNSNSIKIIKGNIIFTSVPEGFNITEQGFLVMRDGKVEGVYESLPDIYSGIEITDYGDKLIIPGMNDLHCHAPQFRNLGMAMDRELLPWLENYTFPEESRFKDKEYARSVYSAFIREIWKQGTTRIAVYSTVHKSAALQLMELFEKSGLGAYVGKVNMDRNCPDSIRESAEGSLADTRELLEASAGKDSLVRPIITPRFVPSCSARLLEGLGELAVEYFAPVQSHLSENKGEIEWVKELHPDSSCYGDVYDKYKLFGQTPTLMAHCVYSDEQERELMRSRGVIAVHCPTSNMNVGSGMMPVRTFLDEGIRVALGSDISGGHTCSIFKTMVYAIQISKLLWAESGKQISFLSNSETFYMATKGGGSFFGNVGSFEKGYDFDALVIDDSELSTLGYTIEQRLERFIYVGDDRHILHRYVQGKLIEEPEL</sequence>
<dbReference type="InterPro" id="IPR051607">
    <property type="entry name" value="Metallo-dep_hydrolases"/>
</dbReference>
<dbReference type="Pfam" id="PF01979">
    <property type="entry name" value="Amidohydro_1"/>
    <property type="match status" value="1"/>
</dbReference>
<dbReference type="Gene3D" id="3.20.20.140">
    <property type="entry name" value="Metal-dependent hydrolases"/>
    <property type="match status" value="1"/>
</dbReference>
<evidence type="ECO:0000256" key="5">
    <source>
        <dbReference type="ARBA" id="ARBA00022801"/>
    </source>
</evidence>
<dbReference type="NCBIfam" id="TIGR02967">
    <property type="entry name" value="guan_deamin"/>
    <property type="match status" value="1"/>
</dbReference>
<dbReference type="Gene3D" id="2.30.40.10">
    <property type="entry name" value="Urease, subunit C, domain 1"/>
    <property type="match status" value="1"/>
</dbReference>
<dbReference type="eggNOG" id="COG0402">
    <property type="taxonomic scope" value="Bacteria"/>
</dbReference>
<dbReference type="SUPFAM" id="SSF51556">
    <property type="entry name" value="Metallo-dependent hydrolases"/>
    <property type="match status" value="1"/>
</dbReference>
<name>W8THX8_PEPAC</name>
<dbReference type="PANTHER" id="PTHR11271">
    <property type="entry name" value="GUANINE DEAMINASE"/>
    <property type="match status" value="1"/>
</dbReference>
<evidence type="ECO:0000256" key="4">
    <source>
        <dbReference type="ARBA" id="ARBA00022723"/>
    </source>
</evidence>
<dbReference type="STRING" id="1286171.EAL2_c21670"/>
<evidence type="ECO:0000256" key="8">
    <source>
        <dbReference type="RuleBase" id="RU366009"/>
    </source>
</evidence>
<dbReference type="EMBL" id="CP007452">
    <property type="protein sequence ID" value="AHM57448.1"/>
    <property type="molecule type" value="Genomic_DNA"/>
</dbReference>